<dbReference type="Gene3D" id="1.20.1730.10">
    <property type="entry name" value="Sodium/glucose cotransporter"/>
    <property type="match status" value="1"/>
</dbReference>
<evidence type="ECO:0000313" key="1">
    <source>
        <dbReference type="EMBL" id="EKC23836.1"/>
    </source>
</evidence>
<name>K1QQP9_MAGGI</name>
<dbReference type="InParanoid" id="K1QQP9"/>
<protein>
    <submittedName>
        <fullName evidence="1">Uncharacterized protein</fullName>
    </submittedName>
</protein>
<proteinExistence type="predicted"/>
<reference evidence="1" key="1">
    <citation type="journal article" date="2012" name="Nature">
        <title>The oyster genome reveals stress adaptation and complexity of shell formation.</title>
        <authorList>
            <person name="Zhang G."/>
            <person name="Fang X."/>
            <person name="Guo X."/>
            <person name="Li L."/>
            <person name="Luo R."/>
            <person name="Xu F."/>
            <person name="Yang P."/>
            <person name="Zhang L."/>
            <person name="Wang X."/>
            <person name="Qi H."/>
            <person name="Xiong Z."/>
            <person name="Que H."/>
            <person name="Xie Y."/>
            <person name="Holland P.W."/>
            <person name="Paps J."/>
            <person name="Zhu Y."/>
            <person name="Wu F."/>
            <person name="Chen Y."/>
            <person name="Wang J."/>
            <person name="Peng C."/>
            <person name="Meng J."/>
            <person name="Yang L."/>
            <person name="Liu J."/>
            <person name="Wen B."/>
            <person name="Zhang N."/>
            <person name="Huang Z."/>
            <person name="Zhu Q."/>
            <person name="Feng Y."/>
            <person name="Mount A."/>
            <person name="Hedgecock D."/>
            <person name="Xu Z."/>
            <person name="Liu Y."/>
            <person name="Domazet-Loso T."/>
            <person name="Du Y."/>
            <person name="Sun X."/>
            <person name="Zhang S."/>
            <person name="Liu B."/>
            <person name="Cheng P."/>
            <person name="Jiang X."/>
            <person name="Li J."/>
            <person name="Fan D."/>
            <person name="Wang W."/>
            <person name="Fu W."/>
            <person name="Wang T."/>
            <person name="Wang B."/>
            <person name="Zhang J."/>
            <person name="Peng Z."/>
            <person name="Li Y."/>
            <person name="Li N."/>
            <person name="Wang J."/>
            <person name="Chen M."/>
            <person name="He Y."/>
            <person name="Tan F."/>
            <person name="Song X."/>
            <person name="Zheng Q."/>
            <person name="Huang R."/>
            <person name="Yang H."/>
            <person name="Du X."/>
            <person name="Chen L."/>
            <person name="Yang M."/>
            <person name="Gaffney P.M."/>
            <person name="Wang S."/>
            <person name="Luo L."/>
            <person name="She Z."/>
            <person name="Ming Y."/>
            <person name="Huang W."/>
            <person name="Zhang S."/>
            <person name="Huang B."/>
            <person name="Zhang Y."/>
            <person name="Qu T."/>
            <person name="Ni P."/>
            <person name="Miao G."/>
            <person name="Wang J."/>
            <person name="Wang Q."/>
            <person name="Steinberg C.E."/>
            <person name="Wang H."/>
            <person name="Li N."/>
            <person name="Qian L."/>
            <person name="Zhang G."/>
            <person name="Li Y."/>
            <person name="Yang H."/>
            <person name="Liu X."/>
            <person name="Wang J."/>
            <person name="Yin Y."/>
            <person name="Wang J."/>
        </authorList>
    </citation>
    <scope>NUCLEOTIDE SEQUENCE [LARGE SCALE GENOMIC DNA]</scope>
    <source>
        <strain evidence="1">05x7-T-G4-1.051#20</strain>
    </source>
</reference>
<sequence length="103" mass="11963">MLGTPAEIYRYGIQWIWSNVGFFYANLLAVAVMVPLLHPLKLTSANELLFLGIVLYVPDLALEADFPISGHEYVWKYTWNDWVLRRFNVQCFSQSAIAFMHYS</sequence>
<dbReference type="AlphaFoldDB" id="K1QQP9"/>
<dbReference type="EMBL" id="JH818577">
    <property type="protein sequence ID" value="EKC23836.1"/>
    <property type="molecule type" value="Genomic_DNA"/>
</dbReference>
<dbReference type="InterPro" id="IPR038377">
    <property type="entry name" value="Na/Glc_symporter_sf"/>
</dbReference>
<dbReference type="HOGENOM" id="CLU_2266294_0_0_1"/>
<accession>K1QQP9</accession>
<organism evidence="1">
    <name type="scientific">Magallana gigas</name>
    <name type="common">Pacific oyster</name>
    <name type="synonym">Crassostrea gigas</name>
    <dbReference type="NCBI Taxonomy" id="29159"/>
    <lineage>
        <taxon>Eukaryota</taxon>
        <taxon>Metazoa</taxon>
        <taxon>Spiralia</taxon>
        <taxon>Lophotrochozoa</taxon>
        <taxon>Mollusca</taxon>
        <taxon>Bivalvia</taxon>
        <taxon>Autobranchia</taxon>
        <taxon>Pteriomorphia</taxon>
        <taxon>Ostreida</taxon>
        <taxon>Ostreoidea</taxon>
        <taxon>Ostreidae</taxon>
        <taxon>Magallana</taxon>
    </lineage>
</organism>
<gene>
    <name evidence="1" type="ORF">CGI_10020219</name>
</gene>